<evidence type="ECO:0000313" key="3">
    <source>
        <dbReference type="Proteomes" id="UP001501153"/>
    </source>
</evidence>
<protein>
    <submittedName>
        <fullName evidence="2">Uncharacterized protein</fullName>
    </submittedName>
</protein>
<dbReference type="EMBL" id="BAABGZ010000027">
    <property type="protein sequence ID" value="GAA4358202.1"/>
    <property type="molecule type" value="Genomic_DNA"/>
</dbReference>
<proteinExistence type="predicted"/>
<gene>
    <name evidence="2" type="ORF">GCM10023185_23600</name>
</gene>
<sequence length="239" mass="26940">MEVLRMAEQIGLRTLSLTDTLQTLRRQLSSARPLAPFPNSYYSSTTVEPAVVNELSRHLDRYVAFIRTSVPDAVPLTKDPFTKPMREAFSAFYFEKLPVAAVLTTYTRLEAQIRRYSEEALRNNAQKVGSSCCFCFDRIALQSVAESNTVVPGGTYRSQLFLSQSISDVFFSEATVNGKSVELLYPGHAKVAFRTPQLNPGQPDTLRAQWQGVIRARDFPYDTAWRLTVPYFIIIPAAR</sequence>
<keyword evidence="1" id="KW-0175">Coiled coil</keyword>
<name>A0ABP8IG66_9BACT</name>
<accession>A0ABP8IG66</accession>
<keyword evidence="3" id="KW-1185">Reference proteome</keyword>
<dbReference type="Proteomes" id="UP001501153">
    <property type="component" value="Unassembled WGS sequence"/>
</dbReference>
<comment type="caution">
    <text evidence="2">The sequence shown here is derived from an EMBL/GenBank/DDBJ whole genome shotgun (WGS) entry which is preliminary data.</text>
</comment>
<evidence type="ECO:0000256" key="1">
    <source>
        <dbReference type="SAM" id="Coils"/>
    </source>
</evidence>
<organism evidence="2 3">
    <name type="scientific">Hymenobacter saemangeumensis</name>
    <dbReference type="NCBI Taxonomy" id="1084522"/>
    <lineage>
        <taxon>Bacteria</taxon>
        <taxon>Pseudomonadati</taxon>
        <taxon>Bacteroidota</taxon>
        <taxon>Cytophagia</taxon>
        <taxon>Cytophagales</taxon>
        <taxon>Hymenobacteraceae</taxon>
        <taxon>Hymenobacter</taxon>
    </lineage>
</organism>
<evidence type="ECO:0000313" key="2">
    <source>
        <dbReference type="EMBL" id="GAA4358202.1"/>
    </source>
</evidence>
<feature type="coiled-coil region" evidence="1">
    <location>
        <begin position="99"/>
        <end position="126"/>
    </location>
</feature>
<reference evidence="3" key="1">
    <citation type="journal article" date="2019" name="Int. J. Syst. Evol. Microbiol.">
        <title>The Global Catalogue of Microorganisms (GCM) 10K type strain sequencing project: providing services to taxonomists for standard genome sequencing and annotation.</title>
        <authorList>
            <consortium name="The Broad Institute Genomics Platform"/>
            <consortium name="The Broad Institute Genome Sequencing Center for Infectious Disease"/>
            <person name="Wu L."/>
            <person name="Ma J."/>
        </authorList>
    </citation>
    <scope>NUCLEOTIDE SEQUENCE [LARGE SCALE GENOMIC DNA]</scope>
    <source>
        <strain evidence="3">JCM 17923</strain>
    </source>
</reference>